<name>A0ABU4X2Z1_9HYPH</name>
<dbReference type="Proteomes" id="UP001272097">
    <property type="component" value="Unassembled WGS sequence"/>
</dbReference>
<protein>
    <submittedName>
        <fullName evidence="2">Uncharacterized protein</fullName>
    </submittedName>
</protein>
<feature type="region of interest" description="Disordered" evidence="1">
    <location>
        <begin position="1"/>
        <end position="23"/>
    </location>
</feature>
<dbReference type="EMBL" id="JAVIIS010000044">
    <property type="protein sequence ID" value="MDX8442682.1"/>
    <property type="molecule type" value="Genomic_DNA"/>
</dbReference>
<evidence type="ECO:0000313" key="3">
    <source>
        <dbReference type="Proteomes" id="UP001272097"/>
    </source>
</evidence>
<organism evidence="2 3">
    <name type="scientific">Mesorhizobium australafricanum</name>
    <dbReference type="NCBI Taxonomy" id="3072311"/>
    <lineage>
        <taxon>Bacteria</taxon>
        <taxon>Pseudomonadati</taxon>
        <taxon>Pseudomonadota</taxon>
        <taxon>Alphaproteobacteria</taxon>
        <taxon>Hyphomicrobiales</taxon>
        <taxon>Phyllobacteriaceae</taxon>
        <taxon>Mesorhizobium</taxon>
    </lineage>
</organism>
<evidence type="ECO:0000313" key="2">
    <source>
        <dbReference type="EMBL" id="MDX8442682.1"/>
    </source>
</evidence>
<proteinExistence type="predicted"/>
<reference evidence="2 3" key="1">
    <citation type="submission" date="2023-08" db="EMBL/GenBank/DDBJ databases">
        <title>Implementing the SeqCode for naming new Mesorhizobium species isolated from Vachellia karroo root nodules.</title>
        <authorList>
            <person name="Van Lill M."/>
        </authorList>
    </citation>
    <scope>NUCLEOTIDE SEQUENCE [LARGE SCALE GENOMIC DNA]</scope>
    <source>
        <strain evidence="2 3">VK3E</strain>
    </source>
</reference>
<dbReference type="RefSeq" id="WP_320216675.1">
    <property type="nucleotide sequence ID" value="NZ_JAVIIS010000044.1"/>
</dbReference>
<gene>
    <name evidence="2" type="ORF">RFM51_24175</name>
</gene>
<accession>A0ABU4X2Z1</accession>
<comment type="caution">
    <text evidence="2">The sequence shown here is derived from an EMBL/GenBank/DDBJ whole genome shotgun (WGS) entry which is preliminary data.</text>
</comment>
<keyword evidence="3" id="KW-1185">Reference proteome</keyword>
<evidence type="ECO:0000256" key="1">
    <source>
        <dbReference type="SAM" id="MobiDB-lite"/>
    </source>
</evidence>
<sequence>MNTADKGPRINSRSGVDSACRGQNWGYESRDCLAAILDRNQGGRQRSIRIIADDGSQSQ</sequence>